<feature type="non-terminal residue" evidence="1">
    <location>
        <position position="163"/>
    </location>
</feature>
<name>A0A1B6D5I2_9HEMI</name>
<organism evidence="1">
    <name type="scientific">Clastoptera arizonana</name>
    <name type="common">Arizona spittle bug</name>
    <dbReference type="NCBI Taxonomy" id="38151"/>
    <lineage>
        <taxon>Eukaryota</taxon>
        <taxon>Metazoa</taxon>
        <taxon>Ecdysozoa</taxon>
        <taxon>Arthropoda</taxon>
        <taxon>Hexapoda</taxon>
        <taxon>Insecta</taxon>
        <taxon>Pterygota</taxon>
        <taxon>Neoptera</taxon>
        <taxon>Paraneoptera</taxon>
        <taxon>Hemiptera</taxon>
        <taxon>Auchenorrhyncha</taxon>
        <taxon>Cercopoidea</taxon>
        <taxon>Clastopteridae</taxon>
        <taxon>Clastoptera</taxon>
    </lineage>
</organism>
<dbReference type="EMBL" id="GEDC01016361">
    <property type="protein sequence ID" value="JAS20937.1"/>
    <property type="molecule type" value="Transcribed_RNA"/>
</dbReference>
<feature type="non-terminal residue" evidence="1">
    <location>
        <position position="1"/>
    </location>
</feature>
<protein>
    <submittedName>
        <fullName evidence="1">Uncharacterized protein</fullName>
    </submittedName>
</protein>
<reference evidence="1" key="1">
    <citation type="submission" date="2015-12" db="EMBL/GenBank/DDBJ databases">
        <title>De novo transcriptome assembly of four potential Pierce s Disease insect vectors from Arizona vineyards.</title>
        <authorList>
            <person name="Tassone E.E."/>
        </authorList>
    </citation>
    <scope>NUCLEOTIDE SEQUENCE</scope>
</reference>
<sequence>AVTISLLFLPVVFAAYKYIYGDKLVKQIRTWDLEVEEYAENTIKLVRNGTLNREQKYMTIMKIIDMEETIHKRLMQYWDRYGHLNIRAYEQVEKTLQAIRQVRYAEEDEEPMYKKVEIMNEALIAIDKSRVELHLEGLADYDLLYQKLTVPRETFRKKRFYYL</sequence>
<dbReference type="AlphaFoldDB" id="A0A1B6D5I2"/>
<accession>A0A1B6D5I2</accession>
<proteinExistence type="predicted"/>
<gene>
    <name evidence="1" type="ORF">g.44184</name>
</gene>
<evidence type="ECO:0000313" key="1">
    <source>
        <dbReference type="EMBL" id="JAS20937.1"/>
    </source>
</evidence>